<dbReference type="EMBL" id="JBBBZM010000816">
    <property type="protein sequence ID" value="KAL0630313.1"/>
    <property type="molecule type" value="Genomic_DNA"/>
</dbReference>
<feature type="region of interest" description="Disordered" evidence="1">
    <location>
        <begin position="62"/>
        <end position="93"/>
    </location>
</feature>
<evidence type="ECO:0000313" key="2">
    <source>
        <dbReference type="EMBL" id="KAL0630313.1"/>
    </source>
</evidence>
<protein>
    <submittedName>
        <fullName evidence="2">Uncharacterized protein</fullName>
    </submittedName>
</protein>
<feature type="non-terminal residue" evidence="2">
    <location>
        <position position="186"/>
    </location>
</feature>
<dbReference type="Proteomes" id="UP001447188">
    <property type="component" value="Unassembled WGS sequence"/>
</dbReference>
<organism evidence="2 3">
    <name type="scientific">Discina gigas</name>
    <dbReference type="NCBI Taxonomy" id="1032678"/>
    <lineage>
        <taxon>Eukaryota</taxon>
        <taxon>Fungi</taxon>
        <taxon>Dikarya</taxon>
        <taxon>Ascomycota</taxon>
        <taxon>Pezizomycotina</taxon>
        <taxon>Pezizomycetes</taxon>
        <taxon>Pezizales</taxon>
        <taxon>Discinaceae</taxon>
        <taxon>Discina</taxon>
    </lineage>
</organism>
<reference evidence="2 3" key="1">
    <citation type="submission" date="2024-02" db="EMBL/GenBank/DDBJ databases">
        <title>Discinaceae phylogenomics.</title>
        <authorList>
            <person name="Dirks A.C."/>
            <person name="James T.Y."/>
        </authorList>
    </citation>
    <scope>NUCLEOTIDE SEQUENCE [LARGE SCALE GENOMIC DNA]</scope>
    <source>
        <strain evidence="2 3">ACD0624</strain>
    </source>
</reference>
<feature type="compositionally biased region" description="Acidic residues" evidence="1">
    <location>
        <begin position="134"/>
        <end position="150"/>
    </location>
</feature>
<feature type="region of interest" description="Disordered" evidence="1">
    <location>
        <begin position="108"/>
        <end position="153"/>
    </location>
</feature>
<evidence type="ECO:0000256" key="1">
    <source>
        <dbReference type="SAM" id="MobiDB-lite"/>
    </source>
</evidence>
<sequence>MLTGKALIQSWHTPLTDSTLHILNPDGSPMLHSIDGTPILTSGAHQAYLQDIDPHTYLKQFRGPADNWASSDTRTRKRSNLGSSSWSSSFSPAPPYAEEYIARIRAKLPTTPPNLPSESDYEQTPRPIPRAPEVLDDSEVSEGGETDGEGENAVLLIESILKSILTLEKRSKTPPSPTKLRNNPTL</sequence>
<name>A0ABR3G2Y5_9PEZI</name>
<accession>A0ABR3G2Y5</accession>
<keyword evidence="3" id="KW-1185">Reference proteome</keyword>
<feature type="region of interest" description="Disordered" evidence="1">
    <location>
        <begin position="166"/>
        <end position="186"/>
    </location>
</feature>
<proteinExistence type="predicted"/>
<feature type="compositionally biased region" description="Low complexity" evidence="1">
    <location>
        <begin position="80"/>
        <end position="91"/>
    </location>
</feature>
<evidence type="ECO:0000313" key="3">
    <source>
        <dbReference type="Proteomes" id="UP001447188"/>
    </source>
</evidence>
<gene>
    <name evidence="2" type="ORF">Q9L58_010840</name>
</gene>
<comment type="caution">
    <text evidence="2">The sequence shown here is derived from an EMBL/GenBank/DDBJ whole genome shotgun (WGS) entry which is preliminary data.</text>
</comment>